<evidence type="ECO:0000313" key="9">
    <source>
        <dbReference type="EMBL" id="CAG8958150.1"/>
    </source>
</evidence>
<evidence type="ECO:0000256" key="1">
    <source>
        <dbReference type="ARBA" id="ARBA00004123"/>
    </source>
</evidence>
<feature type="compositionally biased region" description="Polar residues" evidence="7">
    <location>
        <begin position="482"/>
        <end position="492"/>
    </location>
</feature>
<accession>A0A9N9L0Y2</accession>
<dbReference type="InterPro" id="IPR013083">
    <property type="entry name" value="Znf_RING/FYVE/PHD"/>
</dbReference>
<feature type="compositionally biased region" description="Basic residues" evidence="7">
    <location>
        <begin position="624"/>
        <end position="647"/>
    </location>
</feature>
<evidence type="ECO:0000256" key="4">
    <source>
        <dbReference type="ARBA" id="ARBA00023204"/>
    </source>
</evidence>
<feature type="region of interest" description="Disordered" evidence="7">
    <location>
        <begin position="559"/>
        <end position="985"/>
    </location>
</feature>
<dbReference type="GO" id="GO:0000724">
    <property type="term" value="P:double-strand break repair via homologous recombination"/>
    <property type="evidence" value="ECO:0007669"/>
    <property type="project" value="TreeGrafter"/>
</dbReference>
<feature type="compositionally biased region" description="Low complexity" evidence="7">
    <location>
        <begin position="800"/>
        <end position="809"/>
    </location>
</feature>
<feature type="region of interest" description="Disordered" evidence="7">
    <location>
        <begin position="321"/>
        <end position="492"/>
    </location>
</feature>
<evidence type="ECO:0000313" key="10">
    <source>
        <dbReference type="Proteomes" id="UP000696280"/>
    </source>
</evidence>
<dbReference type="Gene3D" id="3.30.40.10">
    <property type="entry name" value="Zinc/RING finger domain, C3HC4 (zinc finger)"/>
    <property type="match status" value="1"/>
</dbReference>
<dbReference type="InterPro" id="IPR031099">
    <property type="entry name" value="BRCA1-associated"/>
</dbReference>
<feature type="compositionally biased region" description="Basic and acidic residues" evidence="7">
    <location>
        <begin position="746"/>
        <end position="758"/>
    </location>
</feature>
<feature type="compositionally biased region" description="Polar residues" evidence="7">
    <location>
        <begin position="463"/>
        <end position="473"/>
    </location>
</feature>
<evidence type="ECO:0000256" key="5">
    <source>
        <dbReference type="ARBA" id="ARBA00023242"/>
    </source>
</evidence>
<feature type="compositionally biased region" description="Basic and acidic residues" evidence="7">
    <location>
        <begin position="670"/>
        <end position="680"/>
    </location>
</feature>
<feature type="compositionally biased region" description="Basic residues" evidence="7">
    <location>
        <begin position="735"/>
        <end position="745"/>
    </location>
</feature>
<feature type="compositionally biased region" description="Basic and acidic residues" evidence="7">
    <location>
        <begin position="768"/>
        <end position="783"/>
    </location>
</feature>
<dbReference type="Proteomes" id="UP000696280">
    <property type="component" value="Unassembled WGS sequence"/>
</dbReference>
<evidence type="ECO:0000256" key="6">
    <source>
        <dbReference type="PROSITE-ProRule" id="PRU00175"/>
    </source>
</evidence>
<dbReference type="OrthoDB" id="106784at2759"/>
<dbReference type="InterPro" id="IPR001841">
    <property type="entry name" value="Znf_RING"/>
</dbReference>
<feature type="compositionally biased region" description="Low complexity" evidence="7">
    <location>
        <begin position="593"/>
        <end position="602"/>
    </location>
</feature>
<evidence type="ECO:0000256" key="7">
    <source>
        <dbReference type="SAM" id="MobiDB-lite"/>
    </source>
</evidence>
<comment type="subcellular location">
    <subcellularLocation>
        <location evidence="1">Nucleus</location>
    </subcellularLocation>
</comment>
<dbReference type="GO" id="GO:0005634">
    <property type="term" value="C:nucleus"/>
    <property type="evidence" value="ECO:0007669"/>
    <property type="project" value="UniProtKB-SubCell"/>
</dbReference>
<keyword evidence="3" id="KW-0227">DNA damage</keyword>
<feature type="compositionally biased region" description="Basic and acidic residues" evidence="7">
    <location>
        <begin position="434"/>
        <end position="451"/>
    </location>
</feature>
<feature type="compositionally biased region" description="Basic and acidic residues" evidence="7">
    <location>
        <begin position="906"/>
        <end position="923"/>
    </location>
</feature>
<feature type="compositionally biased region" description="Basic and acidic residues" evidence="7">
    <location>
        <begin position="970"/>
        <end position="985"/>
    </location>
</feature>
<feature type="compositionally biased region" description="Basic residues" evidence="7">
    <location>
        <begin position="948"/>
        <end position="958"/>
    </location>
</feature>
<feature type="domain" description="RING-type" evidence="8">
    <location>
        <begin position="28"/>
        <end position="64"/>
    </location>
</feature>
<evidence type="ECO:0000256" key="2">
    <source>
        <dbReference type="ARBA" id="ARBA00022737"/>
    </source>
</evidence>
<keyword evidence="10" id="KW-1185">Reference proteome</keyword>
<feature type="compositionally biased region" description="Low complexity" evidence="7">
    <location>
        <begin position="394"/>
        <end position="407"/>
    </location>
</feature>
<protein>
    <recommendedName>
        <fullName evidence="8">RING-type domain-containing protein</fullName>
    </recommendedName>
</protein>
<keyword evidence="2" id="KW-0677">Repeat</keyword>
<feature type="compositionally biased region" description="Gly residues" evidence="7">
    <location>
        <begin position="365"/>
        <end position="388"/>
    </location>
</feature>
<dbReference type="EMBL" id="CAJVRL010000081">
    <property type="protein sequence ID" value="CAG8958150.1"/>
    <property type="molecule type" value="Genomic_DNA"/>
</dbReference>
<gene>
    <name evidence="9" type="ORF">HYFRA_00000499</name>
</gene>
<feature type="compositionally biased region" description="Basic and acidic residues" evidence="7">
    <location>
        <begin position="603"/>
        <end position="623"/>
    </location>
</feature>
<dbReference type="PANTHER" id="PTHR13763">
    <property type="entry name" value="BREAST CANCER TYPE 1 SUSCEPTIBILITY PROTEIN BRCA1"/>
    <property type="match status" value="1"/>
</dbReference>
<keyword evidence="6" id="KW-0863">Zinc-finger</keyword>
<feature type="compositionally biased region" description="Acidic residues" evidence="7">
    <location>
        <begin position="784"/>
        <end position="793"/>
    </location>
</feature>
<evidence type="ECO:0000256" key="3">
    <source>
        <dbReference type="ARBA" id="ARBA00022763"/>
    </source>
</evidence>
<dbReference type="GO" id="GO:0004842">
    <property type="term" value="F:ubiquitin-protein transferase activity"/>
    <property type="evidence" value="ECO:0007669"/>
    <property type="project" value="TreeGrafter"/>
</dbReference>
<reference evidence="9" key="1">
    <citation type="submission" date="2021-07" db="EMBL/GenBank/DDBJ databases">
        <authorList>
            <person name="Durling M."/>
        </authorList>
    </citation>
    <scope>NUCLEOTIDE SEQUENCE</scope>
</reference>
<proteinExistence type="predicted"/>
<feature type="compositionally biased region" description="Polar residues" evidence="7">
    <location>
        <begin position="337"/>
        <end position="361"/>
    </location>
</feature>
<dbReference type="PROSITE" id="PS50089">
    <property type="entry name" value="ZF_RING_2"/>
    <property type="match status" value="1"/>
</dbReference>
<keyword evidence="6" id="KW-0479">Metal-binding</keyword>
<dbReference type="SUPFAM" id="SSF57850">
    <property type="entry name" value="RING/U-box"/>
    <property type="match status" value="1"/>
</dbReference>
<dbReference type="PANTHER" id="PTHR13763:SF0">
    <property type="entry name" value="BREAST CANCER TYPE 1 SUSCEPTIBILITY PROTEIN"/>
    <property type="match status" value="1"/>
</dbReference>
<feature type="compositionally biased region" description="Basic and acidic residues" evidence="7">
    <location>
        <begin position="718"/>
        <end position="734"/>
    </location>
</feature>
<organism evidence="9 10">
    <name type="scientific">Hymenoscyphus fraxineus</name>
    <dbReference type="NCBI Taxonomy" id="746836"/>
    <lineage>
        <taxon>Eukaryota</taxon>
        <taxon>Fungi</taxon>
        <taxon>Dikarya</taxon>
        <taxon>Ascomycota</taxon>
        <taxon>Pezizomycotina</taxon>
        <taxon>Leotiomycetes</taxon>
        <taxon>Helotiales</taxon>
        <taxon>Helotiaceae</taxon>
        <taxon>Hymenoscyphus</taxon>
    </lineage>
</organism>
<dbReference type="CDD" id="cd16620">
    <property type="entry name" value="vRING-HC-C4C4_RBBP6"/>
    <property type="match status" value="1"/>
</dbReference>
<dbReference type="GO" id="GO:0045944">
    <property type="term" value="P:positive regulation of transcription by RNA polymerase II"/>
    <property type="evidence" value="ECO:0007669"/>
    <property type="project" value="TreeGrafter"/>
</dbReference>
<sequence>MSTSNPTAAQVELIESLTQDEIPIKLRCAICSRLAVNAFRLPCCDQIICETCQSTLPSSCPVCEHTPVSAEDCKPNKALRTTIKIFLRTEEKKREVLRQKEVKDTPPATPLEPEPIPIETVAVTESIVDESKVLEPENTEAEPQVDGPLVNPVNEERTDQAQQDIPQASIEEIAPGQESTAEGDVENLGINAAEKADEDATEKGLDEEAKQGAAQAAGFGFDPSVAGGFPGMGMGGEMNPMMQQMLMMQNGMGAGFGNFPMMGMPGMNMDPMAMQAMLMNGGFGAGMNGMPMGMGMGMGGFNGGMGSGFNNGWNDQSSWSNDNFSNHPNGQGDYGNNFGSAHTGYNQTNNYGRPNQYNDYQNGYGPQGYRGRGRGRGGGYGRGGGFGHGSNEAFSQQLPQQFGSGQQAHGPISETGTVPTGPKADSVPAGNVDEFGREIRAKSGDQEDSSEKPTTVAGAEPNNDGNVVESAQATDGGPESYGNGSTEANEGSTMPIQTFDEAQAAAFQANGHNGYYDGYMNGSGYGASRGGFSHGFRGGRGGGFGAMQPPVKPVDVPINAPKGPKAMREGMPNTSIRGRPFSIAARGSSRNDASASASVAPEPSDKEQRDKSPSRERSRERSKSRERRRSRSGSRSRHHRRHRHRSNSRSEDERETEERRERRRERRRRREEEEGQRAADDAVDEAAEEKGERVNDDPSRSRSASPSDSRRSGHKSRRDRDKYRERDRESEHKSSSHKHRSSRRSHRDDRSRSRDRDHRERRHRHSRHQSEDAADKPTTTHDTEDIEPPVEADESVRRPSIISNGNNGIEIKGVSIKGASTRNKASLDEIKIPTGPRKDRILSAKEREKDRGSSSRNHDKDYHSSRHRDSERSGRDKDRDREREKEKTRSKGDTKSAPAPAAQDPHTMEREARNRERLLKESQRLAALTGGESRKRSRDDGDDAGTGRKGRRTGKSSRRGGAVVGDEEEARLARMEAEREGARWS</sequence>
<dbReference type="AlphaFoldDB" id="A0A9N9L0Y2"/>
<keyword evidence="4" id="KW-0234">DNA repair</keyword>
<name>A0A9N9L0Y2_9HELO</name>
<keyword evidence="6" id="KW-0862">Zinc</keyword>
<feature type="compositionally biased region" description="Basic and acidic residues" evidence="7">
    <location>
        <begin position="648"/>
        <end position="660"/>
    </location>
</feature>
<keyword evidence="5" id="KW-0539">Nucleus</keyword>
<feature type="compositionally biased region" description="Basic and acidic residues" evidence="7">
    <location>
        <begin position="688"/>
        <end position="700"/>
    </location>
</feature>
<evidence type="ECO:0000259" key="8">
    <source>
        <dbReference type="PROSITE" id="PS50089"/>
    </source>
</evidence>
<dbReference type="GO" id="GO:0008270">
    <property type="term" value="F:zinc ion binding"/>
    <property type="evidence" value="ECO:0007669"/>
    <property type="project" value="UniProtKB-KW"/>
</dbReference>
<comment type="caution">
    <text evidence="9">The sequence shown here is derived from an EMBL/GenBank/DDBJ whole genome shotgun (WGS) entry which is preliminary data.</text>
</comment>
<feature type="compositionally biased region" description="Basic and acidic residues" evidence="7">
    <location>
        <begin position="825"/>
        <end position="894"/>
    </location>
</feature>